<organism evidence="2 3">
    <name type="scientific">Paenibacillus thalictri</name>
    <dbReference type="NCBI Taxonomy" id="2527873"/>
    <lineage>
        <taxon>Bacteria</taxon>
        <taxon>Bacillati</taxon>
        <taxon>Bacillota</taxon>
        <taxon>Bacilli</taxon>
        <taxon>Bacillales</taxon>
        <taxon>Paenibacillaceae</taxon>
        <taxon>Paenibacillus</taxon>
    </lineage>
</organism>
<evidence type="ECO:0000313" key="3">
    <source>
        <dbReference type="Proteomes" id="UP000293142"/>
    </source>
</evidence>
<dbReference type="OrthoDB" id="1668885at2"/>
<sequence>MQTKLQLEQKYIRLGEVIDSLVSKDFTARGISHELYEEAREQTGMPLTMAAAEHLRGSVKKGDRVLIFTGWPSRSWLIKGLTETDGPVGASALARAIEQGLGAVPILVMEKSLIPFGEVALRAAGLIVSDLETALKSKPGPPSASVGAVIDFPTDLEAGRSEVEAWMNRIRPSALISVELPGANASWKYHNVTAREVPTELVIKADLLFAEARRRGIATIGIGDGGNELGMGNVKAAIAAHLHNGKTIAPMTEVDVLVASNISNWGAIGLSAALLALIGKPELIKELDVVRITDRLVDAGAIDGLTSYVDPKNDGTTHDINRALMQFLYMSVTMHLNGWNKG</sequence>
<dbReference type="InterPro" id="IPR025504">
    <property type="entry name" value="GLUCM_C"/>
</dbReference>
<reference evidence="2 3" key="1">
    <citation type="submission" date="2019-02" db="EMBL/GenBank/DDBJ databases">
        <title>Paenibacillus sp. nov., isolated from surface-sterilized tissue of Thalictrum simplex L.</title>
        <authorList>
            <person name="Tuo L."/>
        </authorList>
    </citation>
    <scope>NUCLEOTIDE SEQUENCE [LARGE SCALE GENOMIC DNA]</scope>
    <source>
        <strain evidence="2 3">N2SHLJ1</strain>
    </source>
</reference>
<feature type="domain" description="D-glutamate cyclase-like C-terminal" evidence="1">
    <location>
        <begin position="18"/>
        <end position="322"/>
    </location>
</feature>
<proteinExistence type="predicted"/>
<dbReference type="PANTHER" id="PTHR32022:SF10">
    <property type="entry name" value="D-GLUTAMATE CYCLASE, MITOCHONDRIAL"/>
    <property type="match status" value="1"/>
</dbReference>
<dbReference type="Pfam" id="PF14336">
    <property type="entry name" value="GLUCM-like_C"/>
    <property type="match status" value="1"/>
</dbReference>
<evidence type="ECO:0000313" key="2">
    <source>
        <dbReference type="EMBL" id="TBL75622.1"/>
    </source>
</evidence>
<dbReference type="AlphaFoldDB" id="A0A4Q9DNK7"/>
<dbReference type="EMBL" id="SIRE01000016">
    <property type="protein sequence ID" value="TBL75622.1"/>
    <property type="molecule type" value="Genomic_DNA"/>
</dbReference>
<accession>A0A4Q9DNK7</accession>
<comment type="caution">
    <text evidence="2">The sequence shown here is derived from an EMBL/GenBank/DDBJ whole genome shotgun (WGS) entry which is preliminary data.</text>
</comment>
<dbReference type="Proteomes" id="UP000293142">
    <property type="component" value="Unassembled WGS sequence"/>
</dbReference>
<dbReference type="PANTHER" id="PTHR32022">
    <property type="entry name" value="D-GLUTAMATE CYCLASE, MITOCHONDRIAL"/>
    <property type="match status" value="1"/>
</dbReference>
<dbReference type="RefSeq" id="WP_131015533.1">
    <property type="nucleotide sequence ID" value="NZ_SIRE01000016.1"/>
</dbReference>
<protein>
    <submittedName>
        <fullName evidence="2">DUF4392 domain-containing protein</fullName>
    </submittedName>
</protein>
<name>A0A4Q9DNK7_9BACL</name>
<evidence type="ECO:0000259" key="1">
    <source>
        <dbReference type="Pfam" id="PF14336"/>
    </source>
</evidence>
<gene>
    <name evidence="2" type="ORF">EYB31_21740</name>
</gene>
<keyword evidence="3" id="KW-1185">Reference proteome</keyword>
<dbReference type="Gene3D" id="3.90.1640.20">
    <property type="entry name" value="TON_0340"/>
    <property type="match status" value="1"/>
</dbReference>